<keyword evidence="4" id="KW-1185">Reference proteome</keyword>
<protein>
    <recommendedName>
        <fullName evidence="5">NhaP-type Na+/H+ or K+/H+ antiporter</fullName>
    </recommendedName>
</protein>
<feature type="transmembrane region" description="Helical" evidence="2">
    <location>
        <begin position="325"/>
        <end position="346"/>
    </location>
</feature>
<feature type="transmembrane region" description="Helical" evidence="2">
    <location>
        <begin position="35"/>
        <end position="54"/>
    </location>
</feature>
<feature type="transmembrane region" description="Helical" evidence="2">
    <location>
        <begin position="155"/>
        <end position="179"/>
    </location>
</feature>
<keyword evidence="2" id="KW-1133">Transmembrane helix</keyword>
<evidence type="ECO:0008006" key="5">
    <source>
        <dbReference type="Google" id="ProtNLM"/>
    </source>
</evidence>
<evidence type="ECO:0000256" key="2">
    <source>
        <dbReference type="SAM" id="Phobius"/>
    </source>
</evidence>
<dbReference type="AlphaFoldDB" id="A0A9X2VR66"/>
<feature type="region of interest" description="Disordered" evidence="1">
    <location>
        <begin position="353"/>
        <end position="376"/>
    </location>
</feature>
<organism evidence="3 4">
    <name type="scientific">Umezawaea endophytica</name>
    <dbReference type="NCBI Taxonomy" id="1654476"/>
    <lineage>
        <taxon>Bacteria</taxon>
        <taxon>Bacillati</taxon>
        <taxon>Actinomycetota</taxon>
        <taxon>Actinomycetes</taxon>
        <taxon>Pseudonocardiales</taxon>
        <taxon>Pseudonocardiaceae</taxon>
        <taxon>Umezawaea</taxon>
    </lineage>
</organism>
<name>A0A9X2VR66_9PSEU</name>
<keyword evidence="2" id="KW-0472">Membrane</keyword>
<reference evidence="3" key="1">
    <citation type="submission" date="2022-08" db="EMBL/GenBank/DDBJ databases">
        <authorList>
            <person name="Tistechok S."/>
            <person name="Samborskyy M."/>
            <person name="Roman I."/>
        </authorList>
    </citation>
    <scope>NUCLEOTIDE SEQUENCE</scope>
    <source>
        <strain evidence="3">DSM 103496</strain>
    </source>
</reference>
<sequence>MNGALRSVALLAAAGAGWAGAELFRLDDVDSSAGYRFFVTALLGFGLYASTRGIEIDEFRTHLRTVVLAVTLGVLAKVAFIFGVLYLVYRDPDHLVLAIALAQIDPLSVAAVRLKSRMSESAKALLAAWASFDDPITVLLTAYFTAFALGAHDTVGTGLTSFGTSLLWNAVLVAAAYLAHRVWKARRTTSDAPRPWPVRWAVRTGLILLLLAGGFVAVKYALLLALAVIGLFFRPNLGRSLDGLTQVALYTAAVAVGAVLVGGVRIGEGVVLGIAAYAAQVVVALVLTVPKVWRGDRVRLALGQQNGLTAIILALLLEPNFPGTIAVVAPAIIVVNVLHALCNGLYDRFAAPVGDRDDDPQTPPARDDRHTARLTRGLKNSNAAVTRFRRPA</sequence>
<comment type="caution">
    <text evidence="3">The sequence shown here is derived from an EMBL/GenBank/DDBJ whole genome shotgun (WGS) entry which is preliminary data.</text>
</comment>
<feature type="transmembrane region" description="Helical" evidence="2">
    <location>
        <begin position="200"/>
        <end position="233"/>
    </location>
</feature>
<dbReference type="RefSeq" id="WP_259626863.1">
    <property type="nucleotide sequence ID" value="NZ_JANYMP010000018.1"/>
</dbReference>
<feature type="transmembrane region" description="Helical" evidence="2">
    <location>
        <begin position="66"/>
        <end position="89"/>
    </location>
</feature>
<dbReference type="EMBL" id="JANYMP010000018">
    <property type="protein sequence ID" value="MCS7481368.1"/>
    <property type="molecule type" value="Genomic_DNA"/>
</dbReference>
<evidence type="ECO:0000313" key="3">
    <source>
        <dbReference type="EMBL" id="MCS7481368.1"/>
    </source>
</evidence>
<proteinExistence type="predicted"/>
<feature type="transmembrane region" description="Helical" evidence="2">
    <location>
        <begin position="270"/>
        <end position="289"/>
    </location>
</feature>
<keyword evidence="2" id="KW-0812">Transmembrane</keyword>
<feature type="transmembrane region" description="Helical" evidence="2">
    <location>
        <begin position="245"/>
        <end position="263"/>
    </location>
</feature>
<evidence type="ECO:0000256" key="1">
    <source>
        <dbReference type="SAM" id="MobiDB-lite"/>
    </source>
</evidence>
<feature type="transmembrane region" description="Helical" evidence="2">
    <location>
        <begin position="126"/>
        <end position="149"/>
    </location>
</feature>
<feature type="transmembrane region" description="Helical" evidence="2">
    <location>
        <begin position="95"/>
        <end position="114"/>
    </location>
</feature>
<dbReference type="Proteomes" id="UP001141259">
    <property type="component" value="Unassembled WGS sequence"/>
</dbReference>
<evidence type="ECO:0000313" key="4">
    <source>
        <dbReference type="Proteomes" id="UP001141259"/>
    </source>
</evidence>
<accession>A0A9X2VR66</accession>
<gene>
    <name evidence="3" type="ORF">NZH93_31310</name>
</gene>